<feature type="region of interest" description="Disordered" evidence="1">
    <location>
        <begin position="1"/>
        <end position="25"/>
    </location>
</feature>
<dbReference type="AlphaFoldDB" id="A0A8S1HG66"/>
<accession>A0A8S1HG66</accession>
<name>A0A8S1HG66_9PELO</name>
<comment type="caution">
    <text evidence="2">The sequence shown here is derived from an EMBL/GenBank/DDBJ whole genome shotgun (WGS) entry which is preliminary data.</text>
</comment>
<evidence type="ECO:0000256" key="1">
    <source>
        <dbReference type="SAM" id="MobiDB-lite"/>
    </source>
</evidence>
<feature type="compositionally biased region" description="Polar residues" evidence="1">
    <location>
        <begin position="68"/>
        <end position="80"/>
    </location>
</feature>
<reference evidence="2" key="1">
    <citation type="submission" date="2020-10" db="EMBL/GenBank/DDBJ databases">
        <authorList>
            <person name="Kikuchi T."/>
        </authorList>
    </citation>
    <scope>NUCLEOTIDE SEQUENCE</scope>
    <source>
        <strain evidence="2">NKZ352</strain>
    </source>
</reference>
<evidence type="ECO:0000313" key="3">
    <source>
        <dbReference type="Proteomes" id="UP000835052"/>
    </source>
</evidence>
<keyword evidence="3" id="KW-1185">Reference proteome</keyword>
<sequence length="97" mass="10408">MPPRDNINSIGGQRQPGSDMQSGISNVWNIVNERLRGFGLSDFQNSNRGAGAPQQPAVNPFHRDPSHYQAQGHSSQSPSPARNRGPFSGVGQKLGSN</sequence>
<organism evidence="2 3">
    <name type="scientific">Caenorhabditis auriculariae</name>
    <dbReference type="NCBI Taxonomy" id="2777116"/>
    <lineage>
        <taxon>Eukaryota</taxon>
        <taxon>Metazoa</taxon>
        <taxon>Ecdysozoa</taxon>
        <taxon>Nematoda</taxon>
        <taxon>Chromadorea</taxon>
        <taxon>Rhabditida</taxon>
        <taxon>Rhabditina</taxon>
        <taxon>Rhabditomorpha</taxon>
        <taxon>Rhabditoidea</taxon>
        <taxon>Rhabditidae</taxon>
        <taxon>Peloderinae</taxon>
        <taxon>Caenorhabditis</taxon>
    </lineage>
</organism>
<dbReference type="EMBL" id="CAJGYM010000058">
    <property type="protein sequence ID" value="CAD6195646.1"/>
    <property type="molecule type" value="Genomic_DNA"/>
</dbReference>
<gene>
    <name evidence="2" type="ORF">CAUJ_LOCUS11565</name>
</gene>
<protein>
    <submittedName>
        <fullName evidence="2">Uncharacterized protein</fullName>
    </submittedName>
</protein>
<dbReference type="Proteomes" id="UP000835052">
    <property type="component" value="Unassembled WGS sequence"/>
</dbReference>
<feature type="region of interest" description="Disordered" evidence="1">
    <location>
        <begin position="40"/>
        <end position="97"/>
    </location>
</feature>
<evidence type="ECO:0000313" key="2">
    <source>
        <dbReference type="EMBL" id="CAD6195646.1"/>
    </source>
</evidence>
<proteinExistence type="predicted"/>